<reference evidence="2 3" key="1">
    <citation type="submission" date="2013-11" db="EMBL/GenBank/DDBJ databases">
        <title>The Genome Sequence of Phytophthora parasitica CJ01A1.</title>
        <authorList>
            <consortium name="The Broad Institute Genomics Platform"/>
            <person name="Russ C."/>
            <person name="Tyler B."/>
            <person name="Panabieres F."/>
            <person name="Shan W."/>
            <person name="Tripathy S."/>
            <person name="Grunwald N."/>
            <person name="Machado M."/>
            <person name="Johnson C.S."/>
            <person name="Walker B."/>
            <person name="Young S.K."/>
            <person name="Zeng Q."/>
            <person name="Gargeya S."/>
            <person name="Fitzgerald M."/>
            <person name="Haas B."/>
            <person name="Abouelleil A."/>
            <person name="Allen A.W."/>
            <person name="Alvarado L."/>
            <person name="Arachchi H.M."/>
            <person name="Berlin A.M."/>
            <person name="Chapman S.B."/>
            <person name="Gainer-Dewar J."/>
            <person name="Goldberg J."/>
            <person name="Griggs A."/>
            <person name="Gujja S."/>
            <person name="Hansen M."/>
            <person name="Howarth C."/>
            <person name="Imamovic A."/>
            <person name="Ireland A."/>
            <person name="Larimer J."/>
            <person name="McCowan C."/>
            <person name="Murphy C."/>
            <person name="Pearson M."/>
            <person name="Poon T.W."/>
            <person name="Priest M."/>
            <person name="Roberts A."/>
            <person name="Saif S."/>
            <person name="Shea T."/>
            <person name="Sisk P."/>
            <person name="Sykes S."/>
            <person name="Wortman J."/>
            <person name="Nusbaum C."/>
            <person name="Birren B."/>
        </authorList>
    </citation>
    <scope>NUCLEOTIDE SEQUENCE [LARGE SCALE GENOMIC DNA]</scope>
    <source>
        <strain evidence="2 3">CJ01A1</strain>
    </source>
</reference>
<dbReference type="Proteomes" id="UP000018958">
    <property type="component" value="Unassembled WGS sequence"/>
</dbReference>
<protein>
    <submittedName>
        <fullName evidence="2">Uncharacterized protein</fullName>
    </submittedName>
</protein>
<dbReference type="EMBL" id="ANIX01000351">
    <property type="protein sequence ID" value="ETP25378.1"/>
    <property type="molecule type" value="Genomic_DNA"/>
</dbReference>
<feature type="region of interest" description="Disordered" evidence="1">
    <location>
        <begin position="1"/>
        <end position="44"/>
    </location>
</feature>
<comment type="caution">
    <text evidence="2">The sequence shown here is derived from an EMBL/GenBank/DDBJ whole genome shotgun (WGS) entry which is preliminary data.</text>
</comment>
<gene>
    <name evidence="2" type="ORF">F441_01714</name>
</gene>
<feature type="compositionally biased region" description="Basic and acidic residues" evidence="1">
    <location>
        <begin position="1"/>
        <end position="14"/>
    </location>
</feature>
<accession>W2XSK6</accession>
<name>W2XSK6_PHYNI</name>
<dbReference type="AlphaFoldDB" id="W2XSK6"/>
<evidence type="ECO:0000313" key="3">
    <source>
        <dbReference type="Proteomes" id="UP000018958"/>
    </source>
</evidence>
<proteinExistence type="predicted"/>
<sequence>MDRAVRGRLEDLRQAGRPGHAMWGSHNQQKKRQSQIVSGSDLEL</sequence>
<evidence type="ECO:0000256" key="1">
    <source>
        <dbReference type="SAM" id="MobiDB-lite"/>
    </source>
</evidence>
<evidence type="ECO:0000313" key="2">
    <source>
        <dbReference type="EMBL" id="ETP25378.1"/>
    </source>
</evidence>
<organism evidence="2 3">
    <name type="scientific">Phytophthora nicotianae CJ01A1</name>
    <dbReference type="NCBI Taxonomy" id="1317063"/>
    <lineage>
        <taxon>Eukaryota</taxon>
        <taxon>Sar</taxon>
        <taxon>Stramenopiles</taxon>
        <taxon>Oomycota</taxon>
        <taxon>Peronosporomycetes</taxon>
        <taxon>Peronosporales</taxon>
        <taxon>Peronosporaceae</taxon>
        <taxon>Phytophthora</taxon>
    </lineage>
</organism>